<evidence type="ECO:0000256" key="1">
    <source>
        <dbReference type="SAM" id="MobiDB-lite"/>
    </source>
</evidence>
<dbReference type="RefSeq" id="WP_200338728.1">
    <property type="nucleotide sequence ID" value="NZ_NRRL01000001.1"/>
</dbReference>
<reference evidence="2 3" key="1">
    <citation type="journal article" date="2020" name="Microorganisms">
        <title>Osmotic Adaptation and Compatible Solute Biosynthesis of Phototrophic Bacteria as Revealed from Genome Analyses.</title>
        <authorList>
            <person name="Imhoff J.F."/>
            <person name="Rahn T."/>
            <person name="Kunzel S."/>
            <person name="Keller A."/>
            <person name="Neulinger S.C."/>
        </authorList>
    </citation>
    <scope>NUCLEOTIDE SEQUENCE [LARGE SCALE GENOMIC DNA]</scope>
    <source>
        <strain evidence="2 3">DSM 9895</strain>
    </source>
</reference>
<protein>
    <submittedName>
        <fullName evidence="2">Uncharacterized protein</fullName>
    </submittedName>
</protein>
<evidence type="ECO:0000313" key="3">
    <source>
        <dbReference type="Proteomes" id="UP001296873"/>
    </source>
</evidence>
<accession>A0ABS1D8B7</accession>
<dbReference type="Proteomes" id="UP001296873">
    <property type="component" value="Unassembled WGS sequence"/>
</dbReference>
<keyword evidence="3" id="KW-1185">Reference proteome</keyword>
<name>A0ABS1D8B7_9PROT</name>
<feature type="region of interest" description="Disordered" evidence="1">
    <location>
        <begin position="241"/>
        <end position="278"/>
    </location>
</feature>
<feature type="region of interest" description="Disordered" evidence="1">
    <location>
        <begin position="55"/>
        <end position="84"/>
    </location>
</feature>
<proteinExistence type="predicted"/>
<organism evidence="2 3">
    <name type="scientific">Rhodovibrio sodomensis</name>
    <dbReference type="NCBI Taxonomy" id="1088"/>
    <lineage>
        <taxon>Bacteria</taxon>
        <taxon>Pseudomonadati</taxon>
        <taxon>Pseudomonadota</taxon>
        <taxon>Alphaproteobacteria</taxon>
        <taxon>Rhodospirillales</taxon>
        <taxon>Rhodovibrionaceae</taxon>
        <taxon>Rhodovibrio</taxon>
    </lineage>
</organism>
<dbReference type="EMBL" id="NRRL01000001">
    <property type="protein sequence ID" value="MBK1666673.1"/>
    <property type="molecule type" value="Genomic_DNA"/>
</dbReference>
<feature type="compositionally biased region" description="Low complexity" evidence="1">
    <location>
        <begin position="266"/>
        <end position="278"/>
    </location>
</feature>
<feature type="compositionally biased region" description="Low complexity" evidence="1">
    <location>
        <begin position="55"/>
        <end position="73"/>
    </location>
</feature>
<gene>
    <name evidence="2" type="ORF">CKO28_01265</name>
</gene>
<evidence type="ECO:0000313" key="2">
    <source>
        <dbReference type="EMBL" id="MBK1666673.1"/>
    </source>
</evidence>
<sequence>MSDIDFLPGRKAARTMARRLSAALNEQHGLKLRHTQAIDLLAASLGYRNRHELASAQRSSAVSPSAPSATPGANHAPNGDQAGLNPQQRLAVAQYAGGEFAHTSSVEEAEQIGDPLFHHVLVELADAGTDHEAVRILQEDVVRIEELLEAMHAQGPVDPAGPYRGDLSSFQQVVADQWLDGRYRTLHSLEGVTATGDRLLRFLVVEVADQEDCETWQEAISRVSRTDEELSDLARVFQDRADSGRVPRSARSPEPAPHSEPAKGSPAARAARPAAVDEAVASDLHDAPMAVARYLSSPPSFHTGALPMKVFVAETIRTYEARGYAFEGPDGTASQMGGVKLPDGIAFDGVIELRTSHDDWGIAEAEMEAAMEAEGYTPYSD</sequence>
<comment type="caution">
    <text evidence="2">The sequence shown here is derived from an EMBL/GenBank/DDBJ whole genome shotgun (WGS) entry which is preliminary data.</text>
</comment>